<evidence type="ECO:0000313" key="3">
    <source>
        <dbReference type="Proteomes" id="UP000789595"/>
    </source>
</evidence>
<organism evidence="2 3">
    <name type="scientific">Pelagomonas calceolata</name>
    <dbReference type="NCBI Taxonomy" id="35677"/>
    <lineage>
        <taxon>Eukaryota</taxon>
        <taxon>Sar</taxon>
        <taxon>Stramenopiles</taxon>
        <taxon>Ochrophyta</taxon>
        <taxon>Pelagophyceae</taxon>
        <taxon>Pelagomonadales</taxon>
        <taxon>Pelagomonadaceae</taxon>
        <taxon>Pelagomonas</taxon>
    </lineage>
</organism>
<comment type="caution">
    <text evidence="2">The sequence shown here is derived from an EMBL/GenBank/DDBJ whole genome shotgun (WGS) entry which is preliminary data.</text>
</comment>
<evidence type="ECO:0000313" key="2">
    <source>
        <dbReference type="EMBL" id="CAH0368579.1"/>
    </source>
</evidence>
<gene>
    <name evidence="2" type="ORF">PECAL_2P16490</name>
</gene>
<reference evidence="2" key="1">
    <citation type="submission" date="2021-11" db="EMBL/GenBank/DDBJ databases">
        <authorList>
            <consortium name="Genoscope - CEA"/>
            <person name="William W."/>
        </authorList>
    </citation>
    <scope>NUCLEOTIDE SEQUENCE</scope>
</reference>
<feature type="compositionally biased region" description="Basic residues" evidence="1">
    <location>
        <begin position="1"/>
        <end position="20"/>
    </location>
</feature>
<accession>A0A8J2SIF8</accession>
<proteinExistence type="predicted"/>
<sequence>MGQGRRRHTGAPPKRGKAKKGQQPTHQKPRATGSLAVAAAAARLQQQRALDARASSEGRAPKELDVLERCYASWRRDPDILVVATCRDARSAKELRMACKALGAPSLALHAALSSQAAKEAASLRKGGVLAVTNDARDRLKQCLQRAKASKARFDNLAPPSGFEALPWPSELWSDLDDVKKRCALARKASSSLKDKKRADVARLAGSADATSKKKLQLLGMIVDEEAMLTNARGETRTLARTKYMDGLSGEDLGAPWAGEVRSGAVADDISRRVRDAIEADQALAPGWRPNPEAEGDWGGRHGKPCGHNEVVMHAVRPFAPLEVLNTRCCSRKAPAPGNKGFDGCLEFLACRCRAKKTPTTVWDSNAFIHVSASGDVDVLPKQELLSRSVDEIAALVPKLRALTVSTNGSVPPRELIRRIESE</sequence>
<protein>
    <submittedName>
        <fullName evidence="2">Uncharacterized protein</fullName>
    </submittedName>
</protein>
<evidence type="ECO:0000256" key="1">
    <source>
        <dbReference type="SAM" id="MobiDB-lite"/>
    </source>
</evidence>
<dbReference type="Proteomes" id="UP000789595">
    <property type="component" value="Unassembled WGS sequence"/>
</dbReference>
<name>A0A8J2SIF8_9STRA</name>
<feature type="region of interest" description="Disordered" evidence="1">
    <location>
        <begin position="1"/>
        <end position="36"/>
    </location>
</feature>
<dbReference type="OrthoDB" id="77711at2759"/>
<keyword evidence="3" id="KW-1185">Reference proteome</keyword>
<dbReference type="AlphaFoldDB" id="A0A8J2SIF8"/>
<dbReference type="EMBL" id="CAKKNE010000002">
    <property type="protein sequence ID" value="CAH0368579.1"/>
    <property type="molecule type" value="Genomic_DNA"/>
</dbReference>